<evidence type="ECO:0000313" key="3">
    <source>
        <dbReference type="Proteomes" id="UP001363622"/>
    </source>
</evidence>
<keyword evidence="1" id="KW-1133">Transmembrane helix</keyword>
<evidence type="ECO:0000313" key="2">
    <source>
        <dbReference type="EMBL" id="KAK7520553.1"/>
    </source>
</evidence>
<organism evidence="2 3">
    <name type="scientific">Phyllosticta citriasiana</name>
    <dbReference type="NCBI Taxonomy" id="595635"/>
    <lineage>
        <taxon>Eukaryota</taxon>
        <taxon>Fungi</taxon>
        <taxon>Dikarya</taxon>
        <taxon>Ascomycota</taxon>
        <taxon>Pezizomycotina</taxon>
        <taxon>Dothideomycetes</taxon>
        <taxon>Dothideomycetes incertae sedis</taxon>
        <taxon>Botryosphaeriales</taxon>
        <taxon>Phyllostictaceae</taxon>
        <taxon>Phyllosticta</taxon>
    </lineage>
</organism>
<dbReference type="Proteomes" id="UP001363622">
    <property type="component" value="Unassembled WGS sequence"/>
</dbReference>
<keyword evidence="1" id="KW-0472">Membrane</keyword>
<keyword evidence="1" id="KW-0812">Transmembrane</keyword>
<accession>A0ABR1KSP8</accession>
<dbReference type="EMBL" id="JBBPHU010000003">
    <property type="protein sequence ID" value="KAK7520553.1"/>
    <property type="molecule type" value="Genomic_DNA"/>
</dbReference>
<sequence>MTGFLLFPFTFSEARTHLLLHRFYAHACNKWPNILVLLGFFADLRRRLTLFFFSSFPFSFSFFFFFLFSLLIDQTTHHPTIRCCNTRSWFFFSLNLFPHGQLACFMSFPSLLDGF</sequence>
<proteinExistence type="predicted"/>
<evidence type="ECO:0000256" key="1">
    <source>
        <dbReference type="SAM" id="Phobius"/>
    </source>
</evidence>
<gene>
    <name evidence="2" type="ORF">IWZ03DRAFT_373278</name>
</gene>
<name>A0ABR1KSP8_9PEZI</name>
<feature type="transmembrane region" description="Helical" evidence="1">
    <location>
        <begin position="50"/>
        <end position="72"/>
    </location>
</feature>
<protein>
    <submittedName>
        <fullName evidence="2">Uncharacterized protein</fullName>
    </submittedName>
</protein>
<comment type="caution">
    <text evidence="2">The sequence shown here is derived from an EMBL/GenBank/DDBJ whole genome shotgun (WGS) entry which is preliminary data.</text>
</comment>
<keyword evidence="3" id="KW-1185">Reference proteome</keyword>
<reference evidence="2 3" key="1">
    <citation type="submission" date="2024-04" db="EMBL/GenBank/DDBJ databases">
        <title>Phyllosticta paracitricarpa is synonymous to the EU quarantine fungus P. citricarpa based on phylogenomic analyses.</title>
        <authorList>
            <consortium name="Lawrence Berkeley National Laboratory"/>
            <person name="Van Ingen-Buijs V.A."/>
            <person name="Van Westerhoven A.C."/>
            <person name="Haridas S."/>
            <person name="Skiadas P."/>
            <person name="Martin F."/>
            <person name="Groenewald J.Z."/>
            <person name="Crous P.W."/>
            <person name="Seidl M.F."/>
        </authorList>
    </citation>
    <scope>NUCLEOTIDE SEQUENCE [LARGE SCALE GENOMIC DNA]</scope>
    <source>
        <strain evidence="2 3">CBS 123371</strain>
    </source>
</reference>